<gene>
    <name evidence="2" type="ORF">JJL56_26060</name>
</gene>
<dbReference type="Proteomes" id="UP000654452">
    <property type="component" value="Unassembled WGS sequence"/>
</dbReference>
<comment type="caution">
    <text evidence="2">The sequence shown here is derived from an EMBL/GenBank/DDBJ whole genome shotgun (WGS) entry which is preliminary data.</text>
</comment>
<keyword evidence="3" id="KW-1185">Reference proteome</keyword>
<reference evidence="2 3" key="1">
    <citation type="submission" date="2021-01" db="EMBL/GenBank/DDBJ databases">
        <title>Azospirillum sp. YIM DDC1 draft genome.</title>
        <authorList>
            <person name="Wang Y.-X."/>
        </authorList>
    </citation>
    <scope>NUCLEOTIDE SEQUENCE [LARGE SCALE GENOMIC DNA]</scope>
    <source>
        <strain evidence="2 3">YIM DDC1</strain>
    </source>
</reference>
<evidence type="ECO:0000313" key="3">
    <source>
        <dbReference type="Proteomes" id="UP000654452"/>
    </source>
</evidence>
<keyword evidence="1" id="KW-1133">Transmembrane helix</keyword>
<evidence type="ECO:0000256" key="1">
    <source>
        <dbReference type="SAM" id="Phobius"/>
    </source>
</evidence>
<keyword evidence="1" id="KW-0472">Membrane</keyword>
<name>A0ABS1I5G9_9PROT</name>
<proteinExistence type="predicted"/>
<dbReference type="RefSeq" id="WP_200486857.1">
    <property type="nucleotide sequence ID" value="NZ_JAEPIV010000023.1"/>
</dbReference>
<organism evidence="2 3">
    <name type="scientific">Azospirillum aestuarii</name>
    <dbReference type="NCBI Taxonomy" id="2802052"/>
    <lineage>
        <taxon>Bacteria</taxon>
        <taxon>Pseudomonadati</taxon>
        <taxon>Pseudomonadota</taxon>
        <taxon>Alphaproteobacteria</taxon>
        <taxon>Rhodospirillales</taxon>
        <taxon>Azospirillaceae</taxon>
        <taxon>Azospirillum</taxon>
    </lineage>
</organism>
<evidence type="ECO:0000313" key="2">
    <source>
        <dbReference type="EMBL" id="MBK4722323.1"/>
    </source>
</evidence>
<protein>
    <recommendedName>
        <fullName evidence="4">Membrane-anchored protein</fullName>
    </recommendedName>
</protein>
<keyword evidence="1" id="KW-0812">Transmembrane</keyword>
<dbReference type="EMBL" id="JAEPIV010000023">
    <property type="protein sequence ID" value="MBK4722323.1"/>
    <property type="molecule type" value="Genomic_DNA"/>
</dbReference>
<accession>A0ABS1I5G9</accession>
<feature type="transmembrane region" description="Helical" evidence="1">
    <location>
        <begin position="235"/>
        <end position="256"/>
    </location>
</feature>
<evidence type="ECO:0008006" key="4">
    <source>
        <dbReference type="Google" id="ProtNLM"/>
    </source>
</evidence>
<sequence>MPDVATPDSMSSTPVAAEPAASVIEGRVDAVQAGRIYGWAWDRSYPTDRLQVEFRAEMPDGRSVVLGRTLADRPREDLVGGNFGDGHHAFEADLAIPDGLDPTRVVAVVVAPSTGTIATFAQPSAEEKLLERTLAPHLVRIGAGLDAARRDHQQIAAGQQGIARLLRETQERIATGQAGAGGAAAAQQAALSDALNSLQERVAGLEVFLVRMDTTLRGFDDALKVKSAKSHAPTIIAALASAVGAFAATVIGLAIFG</sequence>